<evidence type="ECO:0000256" key="1">
    <source>
        <dbReference type="ARBA" id="ARBA00022801"/>
    </source>
</evidence>
<dbReference type="InterPro" id="IPR021731">
    <property type="entry name" value="AMIN_dom"/>
</dbReference>
<feature type="domain" description="AMIN" evidence="2">
    <location>
        <begin position="11"/>
        <end position="110"/>
    </location>
</feature>
<proteinExistence type="predicted"/>
<feature type="non-terminal residue" evidence="3">
    <location>
        <position position="129"/>
    </location>
</feature>
<dbReference type="InterPro" id="IPR050695">
    <property type="entry name" value="N-acetylmuramoyl_amidase_3"/>
</dbReference>
<dbReference type="PANTHER" id="PTHR30404:SF0">
    <property type="entry name" value="N-ACETYLMURAMOYL-L-ALANINE AMIDASE AMIC"/>
    <property type="match status" value="1"/>
</dbReference>
<evidence type="ECO:0000259" key="2">
    <source>
        <dbReference type="Pfam" id="PF11741"/>
    </source>
</evidence>
<dbReference type="PANTHER" id="PTHR30404">
    <property type="entry name" value="N-ACETYLMURAMOYL-L-ALANINE AMIDASE"/>
    <property type="match status" value="1"/>
</dbReference>
<dbReference type="EMBL" id="UINC01117844">
    <property type="protein sequence ID" value="SVC90556.1"/>
    <property type="molecule type" value="Genomic_DNA"/>
</dbReference>
<organism evidence="3">
    <name type="scientific">marine metagenome</name>
    <dbReference type="NCBI Taxonomy" id="408172"/>
    <lineage>
        <taxon>unclassified sequences</taxon>
        <taxon>metagenomes</taxon>
        <taxon>ecological metagenomes</taxon>
    </lineage>
</organism>
<dbReference type="GO" id="GO:0030288">
    <property type="term" value="C:outer membrane-bounded periplasmic space"/>
    <property type="evidence" value="ECO:0007669"/>
    <property type="project" value="TreeGrafter"/>
</dbReference>
<dbReference type="AlphaFoldDB" id="A0A382QYP7"/>
<keyword evidence="1" id="KW-0378">Hydrolase</keyword>
<gene>
    <name evidence="3" type="ORF">METZ01_LOCUS343410</name>
</gene>
<protein>
    <recommendedName>
        <fullName evidence="2">AMIN domain-containing protein</fullName>
    </recommendedName>
</protein>
<evidence type="ECO:0000313" key="3">
    <source>
        <dbReference type="EMBL" id="SVC90556.1"/>
    </source>
</evidence>
<sequence length="129" mass="14619">MVAAQTALNDMRINAEEDETRLVLDLSNEVQYKIFTLNNPNRLVVDLLRVRKTNKIKSSTKGEGLIDTIRVAKNTPNKLRVVIETKQTVLYKVNMLKSSQKRNSRLVIDLKSMYEGSQKVVASAINNSK</sequence>
<accession>A0A382QYP7</accession>
<dbReference type="Pfam" id="PF11741">
    <property type="entry name" value="AMIN"/>
    <property type="match status" value="1"/>
</dbReference>
<dbReference type="Gene3D" id="2.60.40.3500">
    <property type="match status" value="1"/>
</dbReference>
<name>A0A382QYP7_9ZZZZ</name>
<dbReference type="GO" id="GO:0008745">
    <property type="term" value="F:N-acetylmuramoyl-L-alanine amidase activity"/>
    <property type="evidence" value="ECO:0007669"/>
    <property type="project" value="TreeGrafter"/>
</dbReference>
<reference evidence="3" key="1">
    <citation type="submission" date="2018-05" db="EMBL/GenBank/DDBJ databases">
        <authorList>
            <person name="Lanie J.A."/>
            <person name="Ng W.-L."/>
            <person name="Kazmierczak K.M."/>
            <person name="Andrzejewski T.M."/>
            <person name="Davidsen T.M."/>
            <person name="Wayne K.J."/>
            <person name="Tettelin H."/>
            <person name="Glass J.I."/>
            <person name="Rusch D."/>
            <person name="Podicherti R."/>
            <person name="Tsui H.-C.T."/>
            <person name="Winkler M.E."/>
        </authorList>
    </citation>
    <scope>NUCLEOTIDE SEQUENCE</scope>
</reference>